<dbReference type="GO" id="GO:0141101">
    <property type="term" value="F:tRNA(Ser) (uridine(44)-2'-O-)-methyltransferase activity"/>
    <property type="evidence" value="ECO:0007669"/>
    <property type="project" value="UniProtKB-EC"/>
</dbReference>
<organism evidence="13">
    <name type="scientific">Blastobotrys adeninivorans</name>
    <name type="common">Yeast</name>
    <name type="synonym">Arxula adeninivorans</name>
    <dbReference type="NCBI Taxonomy" id="409370"/>
    <lineage>
        <taxon>Eukaryota</taxon>
        <taxon>Fungi</taxon>
        <taxon>Dikarya</taxon>
        <taxon>Ascomycota</taxon>
        <taxon>Saccharomycotina</taxon>
        <taxon>Dipodascomycetes</taxon>
        <taxon>Dipodascales</taxon>
        <taxon>Trichomonascaceae</taxon>
        <taxon>Blastobotrys</taxon>
    </lineage>
</organism>
<dbReference type="PANTHER" id="PTHR21210:SF0">
    <property type="entry name" value="TRNA (URACIL-O(2)-)-METHYLTRANSFERASE-RELATED"/>
    <property type="match status" value="1"/>
</dbReference>
<evidence type="ECO:0000256" key="8">
    <source>
        <dbReference type="ARBA" id="ARBA00022679"/>
    </source>
</evidence>
<dbReference type="EMBL" id="HG937693">
    <property type="protein sequence ID" value="CDP35248.1"/>
    <property type="molecule type" value="Genomic_DNA"/>
</dbReference>
<dbReference type="GO" id="GO:0030488">
    <property type="term" value="P:tRNA methylation"/>
    <property type="evidence" value="ECO:0007669"/>
    <property type="project" value="UniProtKB-UniRule"/>
</dbReference>
<keyword evidence="7 12" id="KW-0489">Methyltransferase</keyword>
<dbReference type="InterPro" id="IPR011671">
    <property type="entry name" value="tRNA_uracil_MeTrfase"/>
</dbReference>
<evidence type="ECO:0000256" key="9">
    <source>
        <dbReference type="ARBA" id="ARBA00022691"/>
    </source>
</evidence>
<dbReference type="InterPro" id="IPR029063">
    <property type="entry name" value="SAM-dependent_MTases_sf"/>
</dbReference>
<evidence type="ECO:0000256" key="7">
    <source>
        <dbReference type="ARBA" id="ARBA00022603"/>
    </source>
</evidence>
<dbReference type="GO" id="GO:0005737">
    <property type="term" value="C:cytoplasm"/>
    <property type="evidence" value="ECO:0007669"/>
    <property type="project" value="UniProtKB-SubCell"/>
</dbReference>
<comment type="function">
    <text evidence="1">Probable adenosyl-L-methionine (AdoMet)-dependent tRNA (uracil-O(2)-)-methyltransferase.</text>
</comment>
<sequence length="494" mass="55757">MDEVKDIRQNASPLGPNWQAIYSSATECQSIHFTTAMTNIILHPNVNSTVLMRADILRRINHKENTDPELQVPPIDKETMPLLQNVDDIEPRYVDVSSEFGAIDTSIVRRMIPRNPRRDPVINQSCIIYKGETDGPTQNIAVVYIAHINSPDECPYYLPPVKAIAIVYSGTQISVHYVPFSDKVCFSEMDETDRNLRIARRLLQTSNKHSTGVMAGYKKRVNHDMVVDKVAFQDRYIHLKQKYANDLVAGWVENTDPRKHVFEDLAIASFLIELWKQMYGSKDFSFVDVGCGNGLLVHILVQEGYKGFGIDARARKSWAQYPEDTRTNLREQIIVPQILLKHPELCTEVVDHPEIQQDDKINFLDLPDDTFVIGNHSDELTVWIPLLGYPFMVIPCCSHSLSGAKMRFASKCPDNKSKYAGLVDHVVDISTSIGWNVETESLRIPSTRNAAIIGRYKQEGWPLKDIVSVVQSEGGADGWVTRSVALKASAPRSH</sequence>
<comment type="subcellular location">
    <subcellularLocation>
        <location evidence="2 12">Cytoplasm</location>
    </subcellularLocation>
</comment>
<name>A0A060T2T2_BLAAD</name>
<evidence type="ECO:0000256" key="1">
    <source>
        <dbReference type="ARBA" id="ARBA00002778"/>
    </source>
</evidence>
<dbReference type="SUPFAM" id="SSF53335">
    <property type="entry name" value="S-adenosyl-L-methionine-dependent methyltransferases"/>
    <property type="match status" value="1"/>
</dbReference>
<evidence type="ECO:0000256" key="11">
    <source>
        <dbReference type="ARBA" id="ARBA00047957"/>
    </source>
</evidence>
<keyword evidence="9 12" id="KW-0949">S-adenosyl-L-methionine</keyword>
<gene>
    <name evidence="13" type="ORF">GNLVRS02_ARAD1C30954g</name>
</gene>
<comment type="catalytic activity">
    <reaction evidence="11 12">
        <text>uridine(44) in tRNA(Ser) + S-adenosyl-L-methionine = 2'-O-methyluridine(44) in tRNA(Ser) + S-adenosyl-L-homocysteine + H(+)</text>
        <dbReference type="Rhea" id="RHEA:43100"/>
        <dbReference type="Rhea" id="RHEA-COMP:10339"/>
        <dbReference type="Rhea" id="RHEA-COMP:10340"/>
        <dbReference type="ChEBI" id="CHEBI:15378"/>
        <dbReference type="ChEBI" id="CHEBI:57856"/>
        <dbReference type="ChEBI" id="CHEBI:59789"/>
        <dbReference type="ChEBI" id="CHEBI:65315"/>
        <dbReference type="ChEBI" id="CHEBI:74478"/>
        <dbReference type="EC" id="2.1.1.211"/>
    </reaction>
</comment>
<reference evidence="13" key="2">
    <citation type="submission" date="2014-06" db="EMBL/GenBank/DDBJ databases">
        <title>The complete genome of Blastobotrys (Arxula) adeninivorans LS3 - a yeast of biotechnological interest.</title>
        <authorList>
            <person name="Kunze G."/>
            <person name="Gaillardin C."/>
            <person name="Czernicka M."/>
            <person name="Durrens P."/>
            <person name="Martin T."/>
            <person name="Boer E."/>
            <person name="Gabaldon T."/>
            <person name="Cruz J."/>
            <person name="Talla E."/>
            <person name="Marck C."/>
            <person name="Goffeau A."/>
            <person name="Barbe V."/>
            <person name="Baret P."/>
            <person name="Baronian K."/>
            <person name="Beier S."/>
            <person name="Bleykasten C."/>
            <person name="Bode R."/>
            <person name="Casaregola S."/>
            <person name="Despons L."/>
            <person name="Fairhead C."/>
            <person name="Giersberg M."/>
            <person name="Gierski P."/>
            <person name="Hahnel U."/>
            <person name="Hartmann A."/>
            <person name="Jankowska D."/>
            <person name="Jubin C."/>
            <person name="Jung P."/>
            <person name="Lafontaine I."/>
            <person name="Leh-Louis V."/>
            <person name="Lemaire M."/>
            <person name="Marcet-Houben M."/>
            <person name="Mascher M."/>
            <person name="Morel G."/>
            <person name="Richard G.-F."/>
            <person name="Riechen J."/>
            <person name="Sacerdot C."/>
            <person name="Sarkar A."/>
            <person name="Savel G."/>
            <person name="Schacherer J."/>
            <person name="Sherman D."/>
            <person name="Straub M.-L."/>
            <person name="Stein N."/>
            <person name="Thierry A."/>
            <person name="Trautwein-Schult A."/>
            <person name="Westhof E."/>
            <person name="Worch S."/>
            <person name="Dujon B."/>
            <person name="Souciet J.-L."/>
            <person name="Wincker P."/>
            <person name="Scholz U."/>
            <person name="Neuveglise N."/>
        </authorList>
    </citation>
    <scope>NUCLEOTIDE SEQUENCE</scope>
    <source>
        <strain evidence="13">LS3</strain>
    </source>
</reference>
<evidence type="ECO:0000256" key="6">
    <source>
        <dbReference type="ARBA" id="ARBA00022490"/>
    </source>
</evidence>
<keyword evidence="6 12" id="KW-0963">Cytoplasm</keyword>
<proteinExistence type="inferred from homology"/>
<evidence type="ECO:0000256" key="3">
    <source>
        <dbReference type="ARBA" id="ARBA00009056"/>
    </source>
</evidence>
<evidence type="ECO:0000256" key="10">
    <source>
        <dbReference type="ARBA" id="ARBA00022694"/>
    </source>
</evidence>
<keyword evidence="10 12" id="KW-0819">tRNA processing</keyword>
<dbReference type="AlphaFoldDB" id="A0A060T2T2"/>
<protein>
    <recommendedName>
        <fullName evidence="5 12">tRNA (uracil-O(2)-)-methyltransferase</fullName>
        <ecNumber evidence="4 12">2.1.1.211</ecNumber>
    </recommendedName>
</protein>
<evidence type="ECO:0000313" key="13">
    <source>
        <dbReference type="EMBL" id="CDP35248.1"/>
    </source>
</evidence>
<evidence type="ECO:0000256" key="5">
    <source>
        <dbReference type="ARBA" id="ARBA00017788"/>
    </source>
</evidence>
<evidence type="ECO:0000256" key="4">
    <source>
        <dbReference type="ARBA" id="ARBA00012795"/>
    </source>
</evidence>
<dbReference type="PANTHER" id="PTHR21210">
    <property type="entry name" value="TRNA (URACIL-O(2)-)-METHYLTRANSFERASE-RELATED"/>
    <property type="match status" value="1"/>
</dbReference>
<dbReference type="PhylomeDB" id="A0A060T2T2"/>
<evidence type="ECO:0000256" key="12">
    <source>
        <dbReference type="RuleBase" id="RU368004"/>
    </source>
</evidence>
<evidence type="ECO:0000256" key="2">
    <source>
        <dbReference type="ARBA" id="ARBA00004496"/>
    </source>
</evidence>
<reference evidence="13" key="1">
    <citation type="submission" date="2014-02" db="EMBL/GenBank/DDBJ databases">
        <authorList>
            <person name="Genoscope - CEA"/>
        </authorList>
    </citation>
    <scope>NUCLEOTIDE SEQUENCE</scope>
    <source>
        <strain evidence="13">LS3</strain>
    </source>
</reference>
<dbReference type="Pfam" id="PF07757">
    <property type="entry name" value="AdoMet_MTase"/>
    <property type="match status" value="1"/>
</dbReference>
<comment type="similarity">
    <text evidence="3 12">Belongs to the TRM44 family.</text>
</comment>
<accession>A0A060T2T2</accession>
<comment type="function">
    <text evidence="12">Adenosyl-L-methionine (AdoMet)-dependent tRNA (uracil-O(2)-)-methyltransferase.</text>
</comment>
<keyword evidence="8 12" id="KW-0808">Transferase</keyword>
<dbReference type="EC" id="2.1.1.211" evidence="4 12"/>